<proteinExistence type="predicted"/>
<reference evidence="1" key="2">
    <citation type="journal article" date="2015" name="Fish Shellfish Immunol.">
        <title>Early steps in the European eel (Anguilla anguilla)-Vibrio vulnificus interaction in the gills: Role of the RtxA13 toxin.</title>
        <authorList>
            <person name="Callol A."/>
            <person name="Pajuelo D."/>
            <person name="Ebbesson L."/>
            <person name="Teles M."/>
            <person name="MacKenzie S."/>
            <person name="Amaro C."/>
        </authorList>
    </citation>
    <scope>NUCLEOTIDE SEQUENCE</scope>
</reference>
<sequence length="16" mass="2004">MLVFSSHIYEIHFFSF</sequence>
<evidence type="ECO:0000313" key="1">
    <source>
        <dbReference type="EMBL" id="JAI06749.1"/>
    </source>
</evidence>
<name>A0A0E9XYJ1_ANGAN</name>
<dbReference type="EMBL" id="GBXM01001829">
    <property type="protein sequence ID" value="JAI06749.1"/>
    <property type="molecule type" value="Transcribed_RNA"/>
</dbReference>
<protein>
    <submittedName>
        <fullName evidence="1">Uncharacterized protein</fullName>
    </submittedName>
</protein>
<organism evidence="1">
    <name type="scientific">Anguilla anguilla</name>
    <name type="common">European freshwater eel</name>
    <name type="synonym">Muraena anguilla</name>
    <dbReference type="NCBI Taxonomy" id="7936"/>
    <lineage>
        <taxon>Eukaryota</taxon>
        <taxon>Metazoa</taxon>
        <taxon>Chordata</taxon>
        <taxon>Craniata</taxon>
        <taxon>Vertebrata</taxon>
        <taxon>Euteleostomi</taxon>
        <taxon>Actinopterygii</taxon>
        <taxon>Neopterygii</taxon>
        <taxon>Teleostei</taxon>
        <taxon>Anguilliformes</taxon>
        <taxon>Anguillidae</taxon>
        <taxon>Anguilla</taxon>
    </lineage>
</organism>
<dbReference type="AlphaFoldDB" id="A0A0E9XYJ1"/>
<accession>A0A0E9XYJ1</accession>
<reference evidence="1" key="1">
    <citation type="submission" date="2014-11" db="EMBL/GenBank/DDBJ databases">
        <authorList>
            <person name="Amaro Gonzalez C."/>
        </authorList>
    </citation>
    <scope>NUCLEOTIDE SEQUENCE</scope>
</reference>